<accession>A0ABU1HLC3</accession>
<dbReference type="RefSeq" id="WP_309725072.1">
    <property type="nucleotide sequence ID" value="NZ_JARWAM010000022.1"/>
</dbReference>
<evidence type="ECO:0000313" key="1">
    <source>
        <dbReference type="EMBL" id="MDR5907594.1"/>
    </source>
</evidence>
<reference evidence="1 2" key="1">
    <citation type="submission" date="2023-04" db="EMBL/GenBank/DDBJ databases">
        <title>A long-awaited taxogenomic arrangement of the family Halomonadaceae.</title>
        <authorList>
            <person name="De La Haba R."/>
            <person name="Chuvochina M."/>
            <person name="Wittouck S."/>
            <person name="Arahal D.R."/>
            <person name="Sanchez-Porro C."/>
            <person name="Hugenholtz P."/>
            <person name="Ventosa A."/>
        </authorList>
    </citation>
    <scope>NUCLEOTIDE SEQUENCE [LARGE SCALE GENOMIC DNA]</scope>
    <source>
        <strain evidence="1 2">DSM 26770</strain>
    </source>
</reference>
<keyword evidence="2" id="KW-1185">Reference proteome</keyword>
<dbReference type="Proteomes" id="UP001251374">
    <property type="component" value="Unassembled WGS sequence"/>
</dbReference>
<gene>
    <name evidence="1" type="ORF">QC821_20180</name>
</gene>
<comment type="caution">
    <text evidence="1">The sequence shown here is derived from an EMBL/GenBank/DDBJ whole genome shotgun (WGS) entry which is preliminary data.</text>
</comment>
<protein>
    <submittedName>
        <fullName evidence="1">Uncharacterized protein</fullName>
    </submittedName>
</protein>
<sequence>MGIEHYKLPDHLNYFLCIEEDISRLSRWIEIAEANYECYSVELARILMAASAEVDVLARHICEEIAPLAGASGINAYRNIIVERYPRIISAKVTIPRFGIELRPWSNWEEENNPPLWWKSNNKVKHHRTTNFNRATLKNVLNASAALLILILLYHGPKEGSFYPGPKLFHPHTFGYKDGDGIVYHENLG</sequence>
<proteinExistence type="predicted"/>
<evidence type="ECO:0000313" key="2">
    <source>
        <dbReference type="Proteomes" id="UP001251374"/>
    </source>
</evidence>
<name>A0ABU1HLC3_9GAMM</name>
<organism evidence="1 2">
    <name type="scientific">Franzmannia qiaohouensis</name>
    <dbReference type="NCBI Taxonomy" id="1329370"/>
    <lineage>
        <taxon>Bacteria</taxon>
        <taxon>Pseudomonadati</taxon>
        <taxon>Pseudomonadota</taxon>
        <taxon>Gammaproteobacteria</taxon>
        <taxon>Oceanospirillales</taxon>
        <taxon>Halomonadaceae</taxon>
        <taxon>Franzmannia</taxon>
    </lineage>
</organism>
<dbReference type="EMBL" id="JARWAM010000022">
    <property type="protein sequence ID" value="MDR5907594.1"/>
    <property type="molecule type" value="Genomic_DNA"/>
</dbReference>